<evidence type="ECO:0000256" key="1">
    <source>
        <dbReference type="ARBA" id="ARBA00022465"/>
    </source>
</evidence>
<dbReference type="GO" id="GO:0098003">
    <property type="term" value="P:viral tail assembly"/>
    <property type="evidence" value="ECO:0007669"/>
    <property type="project" value="UniProtKB-KW"/>
</dbReference>
<protein>
    <recommendedName>
        <fullName evidence="9">Transglycosylase SLT domain-containing protein</fullName>
    </recommendedName>
</protein>
<dbReference type="PANTHER" id="PTHR37813">
    <property type="entry name" value="FELS-2 PROPHAGE PROTEIN"/>
    <property type="match status" value="1"/>
</dbReference>
<name>M4ZR40_9CAUD</name>
<dbReference type="PANTHER" id="PTHR37813:SF1">
    <property type="entry name" value="FELS-2 PROPHAGE PROTEIN"/>
    <property type="match status" value="1"/>
</dbReference>
<dbReference type="Pfam" id="PF01464">
    <property type="entry name" value="SLT"/>
    <property type="match status" value="1"/>
</dbReference>
<dbReference type="InterPro" id="IPR008258">
    <property type="entry name" value="Transglycosylase_SLT_dom_1"/>
</dbReference>
<keyword evidence="1" id="KW-1245">Viral tail assembly</keyword>
<dbReference type="Proteomes" id="UP000011861">
    <property type="component" value="Segment"/>
</dbReference>
<dbReference type="SUPFAM" id="SSF53955">
    <property type="entry name" value="Lysozyme-like"/>
    <property type="match status" value="1"/>
</dbReference>
<dbReference type="SUPFAM" id="SSF48371">
    <property type="entry name" value="ARM repeat"/>
    <property type="match status" value="1"/>
</dbReference>
<keyword evidence="4" id="KW-1133">Transmembrane helix</keyword>
<evidence type="ECO:0000259" key="5">
    <source>
        <dbReference type="Pfam" id="PF01464"/>
    </source>
</evidence>
<sequence length="1456" mass="157593">MNGTVREIKAQFIAVVSDFKKKINSAVDSLQEIGTQTEKSVDKANRGLDSLSKGLKSLNKTLANSGKADEFKELSSALDDVQKEFEQTGKVSKDTMKNLQKELSKSKGSLEELGKADAFDGMIREISRVEGSLDDLDKVDFRNLIGEINRSEQALSGLNSADLSGLQSEIDQTSFTEVTSGATRAAGSVGELNNESLSGLRSEADRTGASLAEVGAAGTEAGNEAEAGGIAAGLGFKGAIGAVVAFTSTVGSAVLGLVGFVKSGIDLQKTMNNVQIRTGATNAEMAKFRNNIMNVYKGGYGEGFSDIADAMVRIEQTTNLSGKALEDATKQALLFRDEFGYEVPESMKTVNVMMKQFGITSEQAFNLLAQGQQQGLDYADDMLDTFWEYSVYFKQLGYDANGMFDVLKAGADAGAFNLDKVGDAIKEFGIRVKDGSDTTNEAFNDLGLDAGEMQEMFAKGGDTAQKALQTVFDKLQKVNDKTVKNTAAVNLFGTMYEDLEENTIAAMNNVQKSGDMTADTMKKIDEIHFDNIGAAFTGLWRWFNGSFLIPLQSQAMPAINNFANNAKRTLDAITSGDNQKISDLLESWGLNDQQINHVFVALNKVKDAFAAVRALASGDEKTGVNLLQKLGLNENQINNIVNLFSTLKSYMSTAIGVFKQFASAIGGFFSGLWDLIGPYIMPALDAVVGFVQETLAKIIGFWNTDGQQIMQAAQNVFNFILSIIKFVMPVVLAIIQSVWGNIKGVISGALNIIMGLVRIFTGLFTGDFSKMWQGIKQLFAGAIQFVWNLVNLLFIGKIIGGIKSLVKTGLTFLKDFWTKIPTLFQTGVTKANKFISDMVVKILGFLKNLAINAVKAVWNMFTGIIKWFANIRTNAVKIFNAMKNTIQAIYNAIKNAVIASVKFMVSKVVGFFKSLYNTGKKIFTDTKNFFTSIWNKIKDSVVNAAKNMWNGARKKFTDMKNGISKIFTSVKDGIKKKFDDIVEFAKKLPGRIGSGIKKMASKVGDGIKSLANTMNKKLALGVNGVIGGINWVLDTLKVPKKVGRVKKWEPPQYAKGTGGHPGGPMIVGDGRKKELVQYPDGTTFLSPATDTLVPNAPAGTKVLSGKDTETLMKSIPMYKNGDGSGISDFLGFVGGKVKQGAQWVGSKVKQGADYVKDKAEELWGYVTDPKKLLKKGLEMTGFSMPEIPAIAKATPQILGKLVDGGVSYLKDKLSDFSFLGDSNAPGNVKSWIAQAVAITKSPTSWIEPLITIAMRESGGRTGSSTINKWDINWKRGTPSMGLMQTIKPTFDSFKMKGHGNIMNPIDNAIAAIRYIKHRYGTPMNTPGLRSLAAGGPYKGYENGGRVFGKQLAWLAENPGVAEWVIPEDGSANAYTHWANAGIANGFMSNDNGSPATRSGQAAPIANMDETNTLLTQAVKILREIADNDNQFVLPVEDVDRIQGKRVKAEAFKNGVV</sequence>
<feature type="transmembrane region" description="Helical" evidence="4">
    <location>
        <begin position="778"/>
        <end position="799"/>
    </location>
</feature>
<dbReference type="CDD" id="cd13402">
    <property type="entry name" value="LT_TF-like"/>
    <property type="match status" value="1"/>
</dbReference>
<dbReference type="RefSeq" id="YP_007678098.1">
    <property type="nucleotide sequence ID" value="NC_020883.1"/>
</dbReference>
<feature type="transmembrane region" description="Helical" evidence="4">
    <location>
        <begin position="745"/>
        <end position="766"/>
    </location>
</feature>
<evidence type="ECO:0008006" key="9">
    <source>
        <dbReference type="Google" id="ProtNLM"/>
    </source>
</evidence>
<dbReference type="GeneID" id="15042093"/>
<dbReference type="KEGG" id="vg:15042093"/>
<keyword evidence="8" id="KW-1185">Reference proteome</keyword>
<reference evidence="7 8" key="1">
    <citation type="journal article" date="2013" name="Virus Genes">
        <title>Complete nucleotide sequence of Bacillus subtilis (natto) bacteriophage PM1, a phage associated with disruption of food production.</title>
        <authorList>
            <person name="Umene K."/>
            <person name="Shiraishi A."/>
        </authorList>
    </citation>
    <scope>NUCLEOTIDE SEQUENCE [LARGE SCALE GENOMIC DNA]</scope>
    <source>
        <strain evidence="7">PM1</strain>
    </source>
</reference>
<evidence type="ECO:0000256" key="2">
    <source>
        <dbReference type="ARBA" id="ARBA00022612"/>
    </source>
</evidence>
<keyword evidence="2" id="KW-1188">Viral release from host cell</keyword>
<evidence type="ECO:0000256" key="3">
    <source>
        <dbReference type="SAM" id="MobiDB-lite"/>
    </source>
</evidence>
<organism evidence="7 8">
    <name type="scientific">Bacillus phage PM1</name>
    <dbReference type="NCBI Taxonomy" id="547228"/>
    <lineage>
        <taxon>Viruses</taxon>
        <taxon>Duplodnaviria</taxon>
        <taxon>Heunggongvirae</taxon>
        <taxon>Uroviricota</taxon>
        <taxon>Caudoviricetes</taxon>
        <taxon>Pemunavirus</taxon>
        <taxon>Pemunavirus PM1</taxon>
    </lineage>
</organism>
<dbReference type="InterPro" id="IPR023346">
    <property type="entry name" value="Lysozyme-like_dom_sf"/>
</dbReference>
<feature type="transmembrane region" description="Helical" evidence="4">
    <location>
        <begin position="716"/>
        <end position="739"/>
    </location>
</feature>
<feature type="transmembrane region" description="Helical" evidence="4">
    <location>
        <begin position="239"/>
        <end position="261"/>
    </location>
</feature>
<feature type="region of interest" description="Disordered" evidence="3">
    <location>
        <begin position="1050"/>
        <end position="1069"/>
    </location>
</feature>
<keyword evidence="4" id="KW-0472">Membrane</keyword>
<dbReference type="InterPro" id="IPR010090">
    <property type="entry name" value="Phage_tape_meas"/>
</dbReference>
<evidence type="ECO:0000259" key="6">
    <source>
        <dbReference type="Pfam" id="PF10145"/>
    </source>
</evidence>
<evidence type="ECO:0000256" key="4">
    <source>
        <dbReference type="SAM" id="Phobius"/>
    </source>
</evidence>
<feature type="domain" description="Transglycosylase SLT" evidence="5">
    <location>
        <begin position="1243"/>
        <end position="1324"/>
    </location>
</feature>
<dbReference type="Gene3D" id="1.20.120.20">
    <property type="entry name" value="Apolipoprotein"/>
    <property type="match status" value="1"/>
</dbReference>
<feature type="domain" description="Phage tail tape measure protein" evidence="6">
    <location>
        <begin position="304"/>
        <end position="493"/>
    </location>
</feature>
<keyword evidence="4" id="KW-0812">Transmembrane</keyword>
<evidence type="ECO:0000313" key="8">
    <source>
        <dbReference type="Proteomes" id="UP000011861"/>
    </source>
</evidence>
<dbReference type="EMBL" id="AB711120">
    <property type="protein sequence ID" value="BAM99152.1"/>
    <property type="molecule type" value="Genomic_DNA"/>
</dbReference>
<dbReference type="InterPro" id="IPR016024">
    <property type="entry name" value="ARM-type_fold"/>
</dbReference>
<evidence type="ECO:0000313" key="7">
    <source>
        <dbReference type="EMBL" id="BAM99152.1"/>
    </source>
</evidence>
<dbReference type="Pfam" id="PF10145">
    <property type="entry name" value="PhageMin_Tail"/>
    <property type="match status" value="1"/>
</dbReference>
<accession>M4ZR40</accession>
<proteinExistence type="predicted"/>